<keyword evidence="1" id="KW-0238">DNA-binding</keyword>
<gene>
    <name evidence="3" type="primary">sinR_1</name>
    <name evidence="3" type="ORF">ERS852578_00188</name>
</gene>
<name>A0A173RK81_9FIRM</name>
<dbReference type="RefSeq" id="WP_055182069.1">
    <property type="nucleotide sequence ID" value="NZ_CYYC01000002.1"/>
</dbReference>
<proteinExistence type="predicted"/>
<dbReference type="SUPFAM" id="SSF47413">
    <property type="entry name" value="lambda repressor-like DNA-binding domains"/>
    <property type="match status" value="1"/>
</dbReference>
<dbReference type="InterPro" id="IPR050807">
    <property type="entry name" value="TransReg_Diox_bact_type"/>
</dbReference>
<evidence type="ECO:0000313" key="3">
    <source>
        <dbReference type="EMBL" id="CUM78177.1"/>
    </source>
</evidence>
<dbReference type="InterPro" id="IPR001387">
    <property type="entry name" value="Cro/C1-type_HTH"/>
</dbReference>
<feature type="domain" description="HTH cro/C1-type" evidence="2">
    <location>
        <begin position="17"/>
        <end position="71"/>
    </location>
</feature>
<dbReference type="Pfam" id="PF01381">
    <property type="entry name" value="HTH_3"/>
    <property type="match status" value="1"/>
</dbReference>
<dbReference type="PANTHER" id="PTHR46797">
    <property type="entry name" value="HTH-TYPE TRANSCRIPTIONAL REGULATOR"/>
    <property type="match status" value="1"/>
</dbReference>
<dbReference type="GO" id="GO:0003677">
    <property type="term" value="F:DNA binding"/>
    <property type="evidence" value="ECO:0007669"/>
    <property type="project" value="UniProtKB-KW"/>
</dbReference>
<dbReference type="PANTHER" id="PTHR46797:SF1">
    <property type="entry name" value="METHYLPHOSPHONATE SYNTHASE"/>
    <property type="match status" value="1"/>
</dbReference>
<dbReference type="SMART" id="SM00530">
    <property type="entry name" value="HTH_XRE"/>
    <property type="match status" value="1"/>
</dbReference>
<dbReference type="Gene3D" id="1.10.260.40">
    <property type="entry name" value="lambda repressor-like DNA-binding domains"/>
    <property type="match status" value="1"/>
</dbReference>
<dbReference type="PROSITE" id="PS50943">
    <property type="entry name" value="HTH_CROC1"/>
    <property type="match status" value="1"/>
</dbReference>
<dbReference type="Proteomes" id="UP000095390">
    <property type="component" value="Unassembled WGS sequence"/>
</dbReference>
<dbReference type="CDD" id="cd00093">
    <property type="entry name" value="HTH_XRE"/>
    <property type="match status" value="1"/>
</dbReference>
<dbReference type="AlphaFoldDB" id="A0A173RK81"/>
<protein>
    <submittedName>
        <fullName evidence="3">HTH-type transcriptional regulator sinR</fullName>
    </submittedName>
</protein>
<evidence type="ECO:0000256" key="1">
    <source>
        <dbReference type="ARBA" id="ARBA00023125"/>
    </source>
</evidence>
<sequence length="123" mass="14000">MSIMLPEIDFERIGQRVKQARIDKGYTQAELGEVIGCSNNHMSHIETGQTKVSLSLLLKLAYALDMDLNFFLMDTPYVEKDRMIDSEIANKLSQCSPSTLLSVNKIIDVLLEQQEREKDSISY</sequence>
<dbReference type="InterPro" id="IPR010982">
    <property type="entry name" value="Lambda_DNA-bd_dom_sf"/>
</dbReference>
<evidence type="ECO:0000259" key="2">
    <source>
        <dbReference type="PROSITE" id="PS50943"/>
    </source>
</evidence>
<organism evidence="3 4">
    <name type="scientific">Anaerobutyricum hallii</name>
    <dbReference type="NCBI Taxonomy" id="39488"/>
    <lineage>
        <taxon>Bacteria</taxon>
        <taxon>Bacillati</taxon>
        <taxon>Bacillota</taxon>
        <taxon>Clostridia</taxon>
        <taxon>Lachnospirales</taxon>
        <taxon>Lachnospiraceae</taxon>
        <taxon>Anaerobutyricum</taxon>
    </lineage>
</organism>
<dbReference type="EMBL" id="CYYC01000002">
    <property type="protein sequence ID" value="CUM78177.1"/>
    <property type="molecule type" value="Genomic_DNA"/>
</dbReference>
<accession>A0A173RK81</accession>
<dbReference type="GO" id="GO:0005829">
    <property type="term" value="C:cytosol"/>
    <property type="evidence" value="ECO:0007669"/>
    <property type="project" value="TreeGrafter"/>
</dbReference>
<evidence type="ECO:0000313" key="4">
    <source>
        <dbReference type="Proteomes" id="UP000095390"/>
    </source>
</evidence>
<reference evidence="3 4" key="1">
    <citation type="submission" date="2015-09" db="EMBL/GenBank/DDBJ databases">
        <authorList>
            <consortium name="Pathogen Informatics"/>
        </authorList>
    </citation>
    <scope>NUCLEOTIDE SEQUENCE [LARGE SCALE GENOMIC DNA]</scope>
    <source>
        <strain evidence="3 4">2789STDY5834966</strain>
    </source>
</reference>
<dbReference type="GO" id="GO:0003700">
    <property type="term" value="F:DNA-binding transcription factor activity"/>
    <property type="evidence" value="ECO:0007669"/>
    <property type="project" value="TreeGrafter"/>
</dbReference>